<gene>
    <name evidence="3" type="ORF">R1sor_015473</name>
</gene>
<feature type="signal peptide" evidence="1">
    <location>
        <begin position="1"/>
        <end position="26"/>
    </location>
</feature>
<name>A0ABD3HII1_9MARC</name>
<sequence>MGPNRAAMVVVILLLGCLAMAEVSEAASKKNCGKDLVNRFQPCMKSLIGRNPFVPTAACCNAVKKTNLDCFCKAFTSLKLPGGIEINIKAAFTLPRKCGRNIPVNYKCNDRSGETYTFLTVGPLQETVNVVFEFT</sequence>
<dbReference type="SUPFAM" id="SSF47699">
    <property type="entry name" value="Bifunctional inhibitor/lipid-transfer protein/seed storage 2S albumin"/>
    <property type="match status" value="1"/>
</dbReference>
<evidence type="ECO:0000259" key="2">
    <source>
        <dbReference type="SMART" id="SM00499"/>
    </source>
</evidence>
<dbReference type="PANTHER" id="PTHR33286:SF1">
    <property type="entry name" value="OS01G0800600 PROTEIN"/>
    <property type="match status" value="1"/>
</dbReference>
<dbReference type="PROSITE" id="PS51257">
    <property type="entry name" value="PROKAR_LIPOPROTEIN"/>
    <property type="match status" value="1"/>
</dbReference>
<protein>
    <recommendedName>
        <fullName evidence="2">Bifunctional inhibitor/plant lipid transfer protein/seed storage helical domain-containing protein</fullName>
    </recommendedName>
</protein>
<dbReference type="InterPro" id="IPR036312">
    <property type="entry name" value="Bifun_inhib/LTP/seed_sf"/>
</dbReference>
<reference evidence="3 4" key="1">
    <citation type="submission" date="2024-09" db="EMBL/GenBank/DDBJ databases">
        <title>Chromosome-scale assembly of Riccia sorocarpa.</title>
        <authorList>
            <person name="Paukszto L."/>
        </authorList>
    </citation>
    <scope>NUCLEOTIDE SEQUENCE [LARGE SCALE GENOMIC DNA]</scope>
    <source>
        <strain evidence="3">LP-2024</strain>
        <tissue evidence="3">Aerial parts of the thallus</tissue>
    </source>
</reference>
<evidence type="ECO:0000313" key="4">
    <source>
        <dbReference type="Proteomes" id="UP001633002"/>
    </source>
</evidence>
<dbReference type="Gene3D" id="1.10.110.10">
    <property type="entry name" value="Plant lipid-transfer and hydrophobic proteins"/>
    <property type="match status" value="1"/>
</dbReference>
<dbReference type="InterPro" id="IPR016140">
    <property type="entry name" value="Bifunc_inhib/LTP/seed_store"/>
</dbReference>
<dbReference type="AlphaFoldDB" id="A0ABD3HII1"/>
<evidence type="ECO:0000313" key="3">
    <source>
        <dbReference type="EMBL" id="KAL3689164.1"/>
    </source>
</evidence>
<accession>A0ABD3HII1</accession>
<comment type="caution">
    <text evidence="3">The sequence shown here is derived from an EMBL/GenBank/DDBJ whole genome shotgun (WGS) entry which is preliminary data.</text>
</comment>
<dbReference type="Pfam" id="PF14368">
    <property type="entry name" value="LTP_2"/>
    <property type="match status" value="1"/>
</dbReference>
<proteinExistence type="predicted"/>
<dbReference type="Proteomes" id="UP001633002">
    <property type="component" value="Unassembled WGS sequence"/>
</dbReference>
<keyword evidence="1" id="KW-0732">Signal</keyword>
<feature type="domain" description="Bifunctional inhibitor/plant lipid transfer protein/seed storage helical" evidence="2">
    <location>
        <begin position="32"/>
        <end position="108"/>
    </location>
</feature>
<organism evidence="3 4">
    <name type="scientific">Riccia sorocarpa</name>
    <dbReference type="NCBI Taxonomy" id="122646"/>
    <lineage>
        <taxon>Eukaryota</taxon>
        <taxon>Viridiplantae</taxon>
        <taxon>Streptophyta</taxon>
        <taxon>Embryophyta</taxon>
        <taxon>Marchantiophyta</taxon>
        <taxon>Marchantiopsida</taxon>
        <taxon>Marchantiidae</taxon>
        <taxon>Marchantiales</taxon>
        <taxon>Ricciaceae</taxon>
        <taxon>Riccia</taxon>
    </lineage>
</organism>
<dbReference type="EMBL" id="JBJQOH010000004">
    <property type="protein sequence ID" value="KAL3689164.1"/>
    <property type="molecule type" value="Genomic_DNA"/>
</dbReference>
<dbReference type="PANTHER" id="PTHR33286">
    <property type="entry name" value="BIFUNCTIONAL INHIBITOR/LIPID-TRANSFER PROTEIN/SEED STORAGE 2S ALBUMIN SUPERFAMILY PROTEIN"/>
    <property type="match status" value="1"/>
</dbReference>
<evidence type="ECO:0000256" key="1">
    <source>
        <dbReference type="SAM" id="SignalP"/>
    </source>
</evidence>
<dbReference type="SMART" id="SM00499">
    <property type="entry name" value="AAI"/>
    <property type="match status" value="1"/>
</dbReference>
<keyword evidence="4" id="KW-1185">Reference proteome</keyword>
<feature type="chain" id="PRO_5044842508" description="Bifunctional inhibitor/plant lipid transfer protein/seed storage helical domain-containing protein" evidence="1">
    <location>
        <begin position="27"/>
        <end position="135"/>
    </location>
</feature>